<evidence type="ECO:0000313" key="2">
    <source>
        <dbReference type="EnsemblMetazoa" id="CLYHEMP005161.1"/>
    </source>
</evidence>
<feature type="transmembrane region" description="Helical" evidence="1">
    <location>
        <begin position="27"/>
        <end position="51"/>
    </location>
</feature>
<keyword evidence="3" id="KW-1185">Reference proteome</keyword>
<organism evidence="2 3">
    <name type="scientific">Clytia hemisphaerica</name>
    <dbReference type="NCBI Taxonomy" id="252671"/>
    <lineage>
        <taxon>Eukaryota</taxon>
        <taxon>Metazoa</taxon>
        <taxon>Cnidaria</taxon>
        <taxon>Hydrozoa</taxon>
        <taxon>Hydroidolina</taxon>
        <taxon>Leptothecata</taxon>
        <taxon>Obeliida</taxon>
        <taxon>Clytiidae</taxon>
        <taxon>Clytia</taxon>
    </lineage>
</organism>
<accession>A0A7M5UW68</accession>
<evidence type="ECO:0000256" key="1">
    <source>
        <dbReference type="SAM" id="Phobius"/>
    </source>
</evidence>
<feature type="transmembrane region" description="Helical" evidence="1">
    <location>
        <begin position="216"/>
        <end position="232"/>
    </location>
</feature>
<protein>
    <recommendedName>
        <fullName evidence="4">Seven transmembrane protein</fullName>
    </recommendedName>
</protein>
<feature type="transmembrane region" description="Helical" evidence="1">
    <location>
        <begin position="143"/>
        <end position="171"/>
    </location>
</feature>
<proteinExistence type="predicted"/>
<reference evidence="2" key="1">
    <citation type="submission" date="2021-01" db="UniProtKB">
        <authorList>
            <consortium name="EnsemblMetazoa"/>
        </authorList>
    </citation>
    <scope>IDENTIFICATION</scope>
</reference>
<keyword evidence="1" id="KW-0812">Transmembrane</keyword>
<sequence>IFCLKMKFNETRNQTQFNYDSFCSWDYVSVVCIVLAILTILLHCFGIWLLVKTKHKIKEHIEIISLSFNLICFGVSAIVHVTLLTELPNYESVAAICAHANLIPFYSGMILLTLQRFFAIWLHLRYESSWVFLKRTHRVVVSWLVGGMILVLHMLFASGVIKSVAWLFYLVSVLPQIGFFSTIIIFVFTYTYIYTKYRQSTQTTRNSMYKNRKSKLFTPVFICGSFFFFGTVPHFVDPFHREKYLFYVWFLLDGISNFFVYIFMNKKIMKFCKKLFGRRKRNTLHASRDITHIPD</sequence>
<feature type="transmembrane region" description="Helical" evidence="1">
    <location>
        <begin position="63"/>
        <end position="83"/>
    </location>
</feature>
<dbReference type="AlphaFoldDB" id="A0A7M5UW68"/>
<dbReference type="EnsemblMetazoa" id="CLYHEMT005161.1">
    <property type="protein sequence ID" value="CLYHEMP005161.1"/>
    <property type="gene ID" value="CLYHEMG005161"/>
</dbReference>
<name>A0A7M5UW68_9CNID</name>
<feature type="transmembrane region" description="Helical" evidence="1">
    <location>
        <begin position="244"/>
        <end position="264"/>
    </location>
</feature>
<dbReference type="SUPFAM" id="SSF81321">
    <property type="entry name" value="Family A G protein-coupled receptor-like"/>
    <property type="match status" value="1"/>
</dbReference>
<dbReference type="Proteomes" id="UP000594262">
    <property type="component" value="Unplaced"/>
</dbReference>
<dbReference type="Gene3D" id="1.20.1070.10">
    <property type="entry name" value="Rhodopsin 7-helix transmembrane proteins"/>
    <property type="match status" value="1"/>
</dbReference>
<keyword evidence="1" id="KW-0472">Membrane</keyword>
<feature type="transmembrane region" description="Helical" evidence="1">
    <location>
        <begin position="177"/>
        <end position="195"/>
    </location>
</feature>
<evidence type="ECO:0000313" key="3">
    <source>
        <dbReference type="Proteomes" id="UP000594262"/>
    </source>
</evidence>
<feature type="transmembrane region" description="Helical" evidence="1">
    <location>
        <begin position="103"/>
        <end position="122"/>
    </location>
</feature>
<evidence type="ECO:0008006" key="4">
    <source>
        <dbReference type="Google" id="ProtNLM"/>
    </source>
</evidence>
<keyword evidence="1" id="KW-1133">Transmembrane helix</keyword>